<dbReference type="GO" id="GO:0016020">
    <property type="term" value="C:membrane"/>
    <property type="evidence" value="ECO:0007669"/>
    <property type="project" value="InterPro"/>
</dbReference>
<feature type="domain" description="Porin" evidence="2">
    <location>
        <begin position="7"/>
        <end position="362"/>
    </location>
</feature>
<sequence>MKNILIATTALIATAGVAAADVTFSGYGRFGADYNQGNGAAAGKAARAAFGADAGANARAVSIANGDTSAVADAAAKTAAKTAADGAGGDAAAAAAAANATDTQVNARMRVNIDGSTETDSGVKFGARVRIQQSTNSASATMNAAQFYASFAGARMEVGNTNTAIDSVKLMYNSEIGYTDRGFGDPIGGFSAYASTPYAAGNRMGVFGSYAFGTGNVRVSMINPNQTVDASSRTAKTEVSISADYVFGQFTVAAAYADNAGTVDGNTSLFLGAEYAVMPNANIGLLHFQDKTAALGTVAKSTQKRTTIYGNYTMDAYTFKGYVATDDAVANLTDTSFGLGLDYAMGGGTRLAADIHRNYAKDTVAGVGVRFNF</sequence>
<gene>
    <name evidence="3" type="ORF">SAMN05216227_102149</name>
</gene>
<dbReference type="RefSeq" id="WP_050521503.1">
    <property type="nucleotide sequence ID" value="NZ_FOCO01000021.1"/>
</dbReference>
<dbReference type="OrthoDB" id="7326315at2"/>
<name>A0A1H8IU23_9RHOB</name>
<dbReference type="Pfam" id="PF13609">
    <property type="entry name" value="Porin_4"/>
    <property type="match status" value="1"/>
</dbReference>
<feature type="chain" id="PRO_5010263895" evidence="1">
    <location>
        <begin position="21"/>
        <end position="373"/>
    </location>
</feature>
<accession>A0A1H8IU23</accession>
<evidence type="ECO:0000259" key="2">
    <source>
        <dbReference type="Pfam" id="PF13609"/>
    </source>
</evidence>
<proteinExistence type="predicted"/>
<evidence type="ECO:0000313" key="3">
    <source>
        <dbReference type="EMBL" id="SEN71208.1"/>
    </source>
</evidence>
<protein>
    <submittedName>
        <fullName evidence="3">Outer membrane protein OmpU</fullName>
    </submittedName>
</protein>
<dbReference type="EMBL" id="FOCO01000021">
    <property type="protein sequence ID" value="SEN71208.1"/>
    <property type="molecule type" value="Genomic_DNA"/>
</dbReference>
<keyword evidence="4" id="KW-1185">Reference proteome</keyword>
<dbReference type="AlphaFoldDB" id="A0A1H8IU23"/>
<evidence type="ECO:0000313" key="4">
    <source>
        <dbReference type="Proteomes" id="UP000183002"/>
    </source>
</evidence>
<feature type="signal peptide" evidence="1">
    <location>
        <begin position="1"/>
        <end position="20"/>
    </location>
</feature>
<dbReference type="Proteomes" id="UP000183002">
    <property type="component" value="Unassembled WGS sequence"/>
</dbReference>
<dbReference type="Gene3D" id="2.40.160.10">
    <property type="entry name" value="Porin"/>
    <property type="match status" value="1"/>
</dbReference>
<organism evidence="3 4">
    <name type="scientific">Pseudorhodobacter antarcticus</name>
    <dbReference type="NCBI Taxonomy" id="1077947"/>
    <lineage>
        <taxon>Bacteria</taxon>
        <taxon>Pseudomonadati</taxon>
        <taxon>Pseudomonadota</taxon>
        <taxon>Alphaproteobacteria</taxon>
        <taxon>Rhodobacterales</taxon>
        <taxon>Paracoccaceae</taxon>
        <taxon>Pseudorhodobacter</taxon>
    </lineage>
</organism>
<keyword evidence="1" id="KW-0732">Signal</keyword>
<reference evidence="3 4" key="1">
    <citation type="submission" date="2016-10" db="EMBL/GenBank/DDBJ databases">
        <authorList>
            <person name="de Groot N.N."/>
        </authorList>
    </citation>
    <scope>NUCLEOTIDE SEQUENCE [LARGE SCALE GENOMIC DNA]</scope>
    <source>
        <strain evidence="3 4">CGMCC 1.10836</strain>
    </source>
</reference>
<evidence type="ECO:0000256" key="1">
    <source>
        <dbReference type="SAM" id="SignalP"/>
    </source>
</evidence>
<dbReference type="SUPFAM" id="SSF56935">
    <property type="entry name" value="Porins"/>
    <property type="match status" value="1"/>
</dbReference>
<dbReference type="GO" id="GO:0015288">
    <property type="term" value="F:porin activity"/>
    <property type="evidence" value="ECO:0007669"/>
    <property type="project" value="InterPro"/>
</dbReference>
<dbReference type="InterPro" id="IPR023614">
    <property type="entry name" value="Porin_dom_sf"/>
</dbReference>
<dbReference type="InterPro" id="IPR033900">
    <property type="entry name" value="Gram_neg_porin_domain"/>
</dbReference>
<dbReference type="STRING" id="1077947.SAMN05216227_102149"/>